<protein>
    <submittedName>
        <fullName evidence="5">Acyl-CoA dehydrogenase</fullName>
    </submittedName>
</protein>
<dbReference type="GO" id="GO:0016712">
    <property type="term" value="F:oxidoreductase activity, acting on paired donors, with incorporation or reduction of molecular oxygen, reduced flavin or flavoprotein as one donor, and incorporation of one atom of oxygen"/>
    <property type="evidence" value="ECO:0007669"/>
    <property type="project" value="TreeGrafter"/>
</dbReference>
<dbReference type="GO" id="GO:0003995">
    <property type="term" value="F:acyl-CoA dehydrogenase activity"/>
    <property type="evidence" value="ECO:0007669"/>
    <property type="project" value="TreeGrafter"/>
</dbReference>
<dbReference type="PIRSF" id="PIRSF016578">
    <property type="entry name" value="HsaA"/>
    <property type="match status" value="1"/>
</dbReference>
<dbReference type="InterPro" id="IPR013786">
    <property type="entry name" value="AcylCoA_DH/ox_N"/>
</dbReference>
<dbReference type="InterPro" id="IPR013107">
    <property type="entry name" value="Acyl-CoA_DH_C"/>
</dbReference>
<dbReference type="InterPro" id="IPR009100">
    <property type="entry name" value="AcylCoA_DH/oxidase_NM_dom_sf"/>
</dbReference>
<dbReference type="RefSeq" id="WP_176111644.1">
    <property type="nucleotide sequence ID" value="NZ_JAALDK010000002.1"/>
</dbReference>
<gene>
    <name evidence="5" type="ORF">G5S42_37060</name>
</gene>
<evidence type="ECO:0000256" key="2">
    <source>
        <dbReference type="ARBA" id="ARBA00049661"/>
    </source>
</evidence>
<dbReference type="AlphaFoldDB" id="A0A7Y6K687"/>
<proteinExistence type="inferred from homology"/>
<dbReference type="Pfam" id="PF02771">
    <property type="entry name" value="Acyl-CoA_dh_N"/>
    <property type="match status" value="1"/>
</dbReference>
<dbReference type="SUPFAM" id="SSF56645">
    <property type="entry name" value="Acyl-CoA dehydrogenase NM domain-like"/>
    <property type="match status" value="1"/>
</dbReference>
<dbReference type="PANTHER" id="PTHR48083">
    <property type="entry name" value="MEDIUM-CHAIN SPECIFIC ACYL-COA DEHYDROGENASE, MITOCHONDRIAL-RELATED"/>
    <property type="match status" value="1"/>
</dbReference>
<dbReference type="GeneID" id="301105965"/>
<dbReference type="InterPro" id="IPR046373">
    <property type="entry name" value="Acyl-CoA_Oxase/DH_mid-dom_sf"/>
</dbReference>
<accession>A0A7Y6K687</accession>
<feature type="domain" description="Acyl-CoA dehydrogenase C-terminal" evidence="4">
    <location>
        <begin position="239"/>
        <end position="367"/>
    </location>
</feature>
<dbReference type="InterPro" id="IPR050741">
    <property type="entry name" value="Acyl-CoA_dehydrogenase"/>
</dbReference>
<comment type="similarity">
    <text evidence="2">Belongs to the HpaH/HsaA monooxygenase family.</text>
</comment>
<dbReference type="EMBL" id="JAALDK010000002">
    <property type="protein sequence ID" value="NUY05186.1"/>
    <property type="molecule type" value="Genomic_DNA"/>
</dbReference>
<reference evidence="5 6" key="1">
    <citation type="submission" date="2020-02" db="EMBL/GenBank/DDBJ databases">
        <title>Paraburkholderia simonii sp. nov. and Paraburkholderia youngii sp. nov. Brazilian and Mexican Mimosa-associated rhizobia.</title>
        <authorList>
            <person name="Mavima L."/>
            <person name="Beukes C.W."/>
            <person name="Chan W.Y."/>
            <person name="Palmer M."/>
            <person name="De Meyer S.E."/>
            <person name="James E.K."/>
            <person name="Venter S.N."/>
            <person name="Steenkamp E.T."/>
        </authorList>
    </citation>
    <scope>NUCLEOTIDE SEQUENCE [LARGE SCALE GENOMIC DNA]</scope>
    <source>
        <strain evidence="5 6">JPY169</strain>
    </source>
</reference>
<dbReference type="GO" id="GO:0005737">
    <property type="term" value="C:cytoplasm"/>
    <property type="evidence" value="ECO:0007669"/>
    <property type="project" value="TreeGrafter"/>
</dbReference>
<dbReference type="Proteomes" id="UP000594380">
    <property type="component" value="Unassembled WGS sequence"/>
</dbReference>
<dbReference type="Pfam" id="PF08028">
    <property type="entry name" value="Acyl-CoA_dh_2"/>
    <property type="match status" value="1"/>
</dbReference>
<name>A0A7Y6K687_9BURK</name>
<evidence type="ECO:0000259" key="4">
    <source>
        <dbReference type="Pfam" id="PF08028"/>
    </source>
</evidence>
<dbReference type="Gene3D" id="1.20.140.10">
    <property type="entry name" value="Butyryl-CoA Dehydrogenase, subunit A, domain 3"/>
    <property type="match status" value="1"/>
</dbReference>
<evidence type="ECO:0000259" key="3">
    <source>
        <dbReference type="Pfam" id="PF02771"/>
    </source>
</evidence>
<dbReference type="PANTHER" id="PTHR48083:SF19">
    <property type="entry name" value="FLAVIN-DEPENDENT MONOOXYGENASE, OXYGENASE SUBUNIT HSAA"/>
    <property type="match status" value="1"/>
</dbReference>
<dbReference type="InterPro" id="IPR036250">
    <property type="entry name" value="AcylCo_DH-like_C"/>
</dbReference>
<evidence type="ECO:0000313" key="5">
    <source>
        <dbReference type="EMBL" id="NUY05186.1"/>
    </source>
</evidence>
<keyword evidence="1" id="KW-0560">Oxidoreductase</keyword>
<dbReference type="GO" id="GO:0050660">
    <property type="term" value="F:flavin adenine dinucleotide binding"/>
    <property type="evidence" value="ECO:0007669"/>
    <property type="project" value="InterPro"/>
</dbReference>
<dbReference type="InterPro" id="IPR037069">
    <property type="entry name" value="AcylCoA_DH/ox_N_sf"/>
</dbReference>
<sequence>MNSREVATQIPTEDELVARARVMIPWLRERAAEVEAARSVPADIIEKFVEAGFFRILQPRRWGGYEMNPAVFFKVLMELGRGCCSSAWNMMILGVHPWEFGLFPQQAGDDVWSAKDDVIVASSYAPVGSVKKVEGGYIIDGKWPTSSGTDHGEWVILGAFERDDEGKPIDKLSLLLPRSDYQVIDDWHVMGLCGTGSKSLLVEKVFVPEHRTHSISDYSMDPRGSAFLFPFVQIFAGSVSAVTVGMAQGAIDHYIEQMRSRRNGTTGKPVSSSPYVKDRLANAVLLVRSARARLLQMMIETTKIVQRRELIPIEDQVLYRLDVASVGRDCQEAVQLLFTATAAKGLFNDQPIQRIMRDVMAAANHITQNADDNAGTLGGFLLGEALPPLQYSRQSSGINF</sequence>
<dbReference type="Gene3D" id="1.10.540.10">
    <property type="entry name" value="Acyl-CoA dehydrogenase/oxidase, N-terminal domain"/>
    <property type="match status" value="1"/>
</dbReference>
<dbReference type="Gene3D" id="2.40.110.10">
    <property type="entry name" value="Butyryl-CoA Dehydrogenase, subunit A, domain 2"/>
    <property type="match status" value="1"/>
</dbReference>
<organism evidence="5 6">
    <name type="scientific">Paraburkholderia youngii</name>
    <dbReference type="NCBI Taxonomy" id="2782701"/>
    <lineage>
        <taxon>Bacteria</taxon>
        <taxon>Pseudomonadati</taxon>
        <taxon>Pseudomonadota</taxon>
        <taxon>Betaproteobacteria</taxon>
        <taxon>Burkholderiales</taxon>
        <taxon>Burkholderiaceae</taxon>
        <taxon>Paraburkholderia</taxon>
    </lineage>
</organism>
<evidence type="ECO:0000313" key="6">
    <source>
        <dbReference type="Proteomes" id="UP000594380"/>
    </source>
</evidence>
<evidence type="ECO:0000256" key="1">
    <source>
        <dbReference type="ARBA" id="ARBA00023002"/>
    </source>
</evidence>
<dbReference type="GO" id="GO:0033539">
    <property type="term" value="P:fatty acid beta-oxidation using acyl-CoA dehydrogenase"/>
    <property type="evidence" value="ECO:0007669"/>
    <property type="project" value="TreeGrafter"/>
</dbReference>
<feature type="domain" description="Acyl-CoA dehydrogenase/oxidase N-terminal" evidence="3">
    <location>
        <begin position="28"/>
        <end position="90"/>
    </location>
</feature>
<dbReference type="SUPFAM" id="SSF47203">
    <property type="entry name" value="Acyl-CoA dehydrogenase C-terminal domain-like"/>
    <property type="match status" value="1"/>
</dbReference>
<comment type="caution">
    <text evidence="5">The sequence shown here is derived from an EMBL/GenBank/DDBJ whole genome shotgun (WGS) entry which is preliminary data.</text>
</comment>